<dbReference type="HAMAP" id="MF_00265">
    <property type="entry name" value="VapC_Nob1"/>
    <property type="match status" value="1"/>
</dbReference>
<dbReference type="PANTHER" id="PTHR33653">
    <property type="entry name" value="RIBONUCLEASE VAPC2"/>
    <property type="match status" value="1"/>
</dbReference>
<proteinExistence type="inferred from homology"/>
<keyword evidence="6 8" id="KW-0460">Magnesium</keyword>
<evidence type="ECO:0000256" key="7">
    <source>
        <dbReference type="ARBA" id="ARBA00038093"/>
    </source>
</evidence>
<evidence type="ECO:0000256" key="2">
    <source>
        <dbReference type="ARBA" id="ARBA00022649"/>
    </source>
</evidence>
<evidence type="ECO:0000256" key="5">
    <source>
        <dbReference type="ARBA" id="ARBA00022801"/>
    </source>
</evidence>
<dbReference type="GO" id="GO:0016787">
    <property type="term" value="F:hydrolase activity"/>
    <property type="evidence" value="ECO:0007669"/>
    <property type="project" value="UniProtKB-KW"/>
</dbReference>
<evidence type="ECO:0000259" key="9">
    <source>
        <dbReference type="Pfam" id="PF01850"/>
    </source>
</evidence>
<evidence type="ECO:0000313" key="11">
    <source>
        <dbReference type="Proteomes" id="UP000293036"/>
    </source>
</evidence>
<evidence type="ECO:0000256" key="3">
    <source>
        <dbReference type="ARBA" id="ARBA00022722"/>
    </source>
</evidence>
<dbReference type="EMBL" id="SJDT01000002">
    <property type="protein sequence ID" value="TBW22903.1"/>
    <property type="molecule type" value="Genomic_DNA"/>
</dbReference>
<evidence type="ECO:0000256" key="1">
    <source>
        <dbReference type="ARBA" id="ARBA00001946"/>
    </source>
</evidence>
<name>A0A4Q9V1I1_9ACTO</name>
<dbReference type="InterPro" id="IPR022907">
    <property type="entry name" value="VapC_family"/>
</dbReference>
<dbReference type="InterPro" id="IPR050556">
    <property type="entry name" value="Type_II_TA_system_RNase"/>
</dbReference>
<dbReference type="CDD" id="cd18746">
    <property type="entry name" value="PIN_VapC4-5_FitB-like"/>
    <property type="match status" value="1"/>
</dbReference>
<keyword evidence="2 8" id="KW-1277">Toxin-antitoxin system</keyword>
<dbReference type="InterPro" id="IPR002716">
    <property type="entry name" value="PIN_dom"/>
</dbReference>
<organism evidence="10 11">
    <name type="scientific">Arcanobacterium bovis</name>
    <dbReference type="NCBI Taxonomy" id="2529275"/>
    <lineage>
        <taxon>Bacteria</taxon>
        <taxon>Bacillati</taxon>
        <taxon>Actinomycetota</taxon>
        <taxon>Actinomycetes</taxon>
        <taxon>Actinomycetales</taxon>
        <taxon>Actinomycetaceae</taxon>
        <taxon>Arcanobacterium</taxon>
    </lineage>
</organism>
<dbReference type="SUPFAM" id="SSF88723">
    <property type="entry name" value="PIN domain-like"/>
    <property type="match status" value="1"/>
</dbReference>
<keyword evidence="11" id="KW-1185">Reference proteome</keyword>
<sequence length="142" mass="16223">MFLLDTNVISEIRKPQSRIDANVKQWFADKSPLECYLSSTTIYEIEVGIVQIYRKDRRQAGVLRDWLENHVLTAFENRILPMDTAVARAAANLQKRRILPYRDCIIGATALVNGLTMVTRNTADFETMPIPLVNPWNITSAE</sequence>
<dbReference type="PANTHER" id="PTHR33653:SF1">
    <property type="entry name" value="RIBONUCLEASE VAPC2"/>
    <property type="match status" value="1"/>
</dbReference>
<dbReference type="RefSeq" id="WP_131280010.1">
    <property type="nucleotide sequence ID" value="NZ_JBHSLR010000009.1"/>
</dbReference>
<dbReference type="Gene3D" id="3.40.50.1010">
    <property type="entry name" value="5'-nuclease"/>
    <property type="match status" value="1"/>
</dbReference>
<dbReference type="EC" id="3.1.-.-" evidence="8"/>
<accession>A0A4Q9V1I1</accession>
<keyword evidence="5 8" id="KW-0378">Hydrolase</keyword>
<dbReference type="InterPro" id="IPR029060">
    <property type="entry name" value="PIN-like_dom_sf"/>
</dbReference>
<feature type="domain" description="PIN" evidence="9">
    <location>
        <begin position="3"/>
        <end position="125"/>
    </location>
</feature>
<dbReference type="Proteomes" id="UP000293036">
    <property type="component" value="Unassembled WGS sequence"/>
</dbReference>
<keyword evidence="4 8" id="KW-0479">Metal-binding</keyword>
<gene>
    <name evidence="8" type="primary">vapC</name>
    <name evidence="10" type="ORF">EZJ44_03125</name>
</gene>
<reference evidence="10 11" key="1">
    <citation type="submission" date="2019-02" db="EMBL/GenBank/DDBJ databases">
        <title>Arcanobacterium bovis sp. nov., isolated from the milk of a cow with mastitis.</title>
        <authorList>
            <person name="Sammra O."/>
            <person name="Foster G."/>
            <person name="Hassan A."/>
            <person name="Alssahen M."/>
            <person name="Laemmler C."/>
            <person name="Borowiak M."/>
            <person name="Malorny B."/>
            <person name="Abdulmawjood A."/>
        </authorList>
    </citation>
    <scope>NUCLEOTIDE SEQUENCE [LARGE SCALE GENOMIC DNA]</scope>
    <source>
        <strain evidence="10 11">C605018/01/1</strain>
    </source>
</reference>
<dbReference type="GO" id="GO:0090729">
    <property type="term" value="F:toxin activity"/>
    <property type="evidence" value="ECO:0007669"/>
    <property type="project" value="UniProtKB-KW"/>
</dbReference>
<evidence type="ECO:0000313" key="10">
    <source>
        <dbReference type="EMBL" id="TBW22903.1"/>
    </source>
</evidence>
<dbReference type="GO" id="GO:0000287">
    <property type="term" value="F:magnesium ion binding"/>
    <property type="evidence" value="ECO:0007669"/>
    <property type="project" value="UniProtKB-UniRule"/>
</dbReference>
<comment type="caution">
    <text evidence="10">The sequence shown here is derived from an EMBL/GenBank/DDBJ whole genome shotgun (WGS) entry which is preliminary data.</text>
</comment>
<comment type="cofactor">
    <cofactor evidence="1 8">
        <name>Mg(2+)</name>
        <dbReference type="ChEBI" id="CHEBI:18420"/>
    </cofactor>
</comment>
<feature type="binding site" evidence="8">
    <location>
        <position position="103"/>
    </location>
    <ligand>
        <name>Mg(2+)</name>
        <dbReference type="ChEBI" id="CHEBI:18420"/>
    </ligand>
</feature>
<evidence type="ECO:0000256" key="6">
    <source>
        <dbReference type="ARBA" id="ARBA00022842"/>
    </source>
</evidence>
<keyword evidence="3 8" id="KW-0540">Nuclease</keyword>
<dbReference type="AlphaFoldDB" id="A0A4Q9V1I1"/>
<dbReference type="Pfam" id="PF01850">
    <property type="entry name" value="PIN"/>
    <property type="match status" value="1"/>
</dbReference>
<evidence type="ECO:0000256" key="4">
    <source>
        <dbReference type="ARBA" id="ARBA00022723"/>
    </source>
</evidence>
<comment type="function">
    <text evidence="8">Toxic component of a toxin-antitoxin (TA) system. An RNase.</text>
</comment>
<protein>
    <recommendedName>
        <fullName evidence="8">Ribonuclease VapC</fullName>
        <shortName evidence="8">RNase VapC</shortName>
        <ecNumber evidence="8">3.1.-.-</ecNumber>
    </recommendedName>
    <alternativeName>
        <fullName evidence="8">Toxin VapC</fullName>
    </alternativeName>
</protein>
<evidence type="ECO:0000256" key="8">
    <source>
        <dbReference type="HAMAP-Rule" id="MF_00265"/>
    </source>
</evidence>
<dbReference type="GO" id="GO:0004540">
    <property type="term" value="F:RNA nuclease activity"/>
    <property type="evidence" value="ECO:0007669"/>
    <property type="project" value="InterPro"/>
</dbReference>
<dbReference type="OrthoDB" id="9804823at2"/>
<comment type="similarity">
    <text evidence="7 8">Belongs to the PINc/VapC protein family.</text>
</comment>
<feature type="binding site" evidence="8">
    <location>
        <position position="5"/>
    </location>
    <ligand>
        <name>Mg(2+)</name>
        <dbReference type="ChEBI" id="CHEBI:18420"/>
    </ligand>
</feature>
<keyword evidence="8" id="KW-0800">Toxin</keyword>